<sequence>MPLAYLKSDADRVSGAGWPTVLVRETTGALRDMVLAAHRGRSGSRLRAPYWMARRFAGAATQPLDGSDLVHFTFATPRGPARICVRENQSDLLILWQVFLHRFYELGAAYRLGHDIDTLDTIVDLGGNTGLAAAYLDARYRPRTLLTVEPIAESRAVLERNAELAGTGWRIDPRAVSGGESEMEFAVSGFWDTCTAVREVAELRRSRPYRLENHLARPQRTLPATTVDRLLADHGIEHVDLLKVDVEGSERDIFAEVRPWMRQVDRMVLEVHDKYIDGDQVRATLRAAGFRQVPPRVPEPAGFNPVELYVRAEGAS</sequence>
<dbReference type="InterPro" id="IPR029063">
    <property type="entry name" value="SAM-dependent_MTases_sf"/>
</dbReference>
<organism evidence="2 3">
    <name type="scientific">Streptomyces acidiscabies</name>
    <dbReference type="NCBI Taxonomy" id="42234"/>
    <lineage>
        <taxon>Bacteria</taxon>
        <taxon>Bacillati</taxon>
        <taxon>Actinomycetota</taxon>
        <taxon>Actinomycetes</taxon>
        <taxon>Kitasatosporales</taxon>
        <taxon>Streptomycetaceae</taxon>
        <taxon>Streptomyces</taxon>
    </lineage>
</organism>
<dbReference type="SUPFAM" id="SSF53335">
    <property type="entry name" value="S-adenosyl-L-methionine-dependent methyltransferases"/>
    <property type="match status" value="1"/>
</dbReference>
<dbReference type="NCBIfam" id="TIGR01444">
    <property type="entry name" value="fkbM_fam"/>
    <property type="match status" value="1"/>
</dbReference>
<proteinExistence type="predicted"/>
<gene>
    <name evidence="2" type="ORF">IQ63_10110</name>
</gene>
<dbReference type="Gene3D" id="3.40.50.150">
    <property type="entry name" value="Vaccinia Virus protein VP39"/>
    <property type="match status" value="1"/>
</dbReference>
<protein>
    <recommendedName>
        <fullName evidence="1">Methyltransferase FkbM domain-containing protein</fullName>
    </recommendedName>
</protein>
<evidence type="ECO:0000313" key="3">
    <source>
        <dbReference type="Proteomes" id="UP000037151"/>
    </source>
</evidence>
<dbReference type="OrthoDB" id="424472at2"/>
<evidence type="ECO:0000313" key="2">
    <source>
        <dbReference type="EMBL" id="KND37269.1"/>
    </source>
</evidence>
<dbReference type="InterPro" id="IPR053188">
    <property type="entry name" value="FkbM_Methyltransferase"/>
</dbReference>
<dbReference type="PANTHER" id="PTHR36973:SF4">
    <property type="entry name" value="NODULATION PROTEIN"/>
    <property type="match status" value="1"/>
</dbReference>
<dbReference type="AlphaFoldDB" id="A0A0L0KI78"/>
<reference evidence="3" key="1">
    <citation type="submission" date="2014-07" db="EMBL/GenBank/DDBJ databases">
        <title>Genome sequencing of plant-pathogenic Streptomyces species.</title>
        <authorList>
            <person name="Harrison J."/>
            <person name="Sapp M."/>
            <person name="Thwaites R."/>
            <person name="Studholme D.J."/>
        </authorList>
    </citation>
    <scope>NUCLEOTIDE SEQUENCE [LARGE SCALE GENOMIC DNA]</scope>
    <source>
        <strain evidence="3">NCPPB 4445</strain>
    </source>
</reference>
<dbReference type="RefSeq" id="WP_050370341.1">
    <property type="nucleotide sequence ID" value="NZ_KQ257813.1"/>
</dbReference>
<dbReference type="GO" id="GO:0008171">
    <property type="term" value="F:O-methyltransferase activity"/>
    <property type="evidence" value="ECO:0007669"/>
    <property type="project" value="TreeGrafter"/>
</dbReference>
<comment type="caution">
    <text evidence="2">The sequence shown here is derived from an EMBL/GenBank/DDBJ whole genome shotgun (WGS) entry which is preliminary data.</text>
</comment>
<evidence type="ECO:0000259" key="1">
    <source>
        <dbReference type="Pfam" id="PF05050"/>
    </source>
</evidence>
<dbReference type="Pfam" id="PF05050">
    <property type="entry name" value="Methyltransf_21"/>
    <property type="match status" value="1"/>
</dbReference>
<name>A0A0L0KI78_9ACTN</name>
<dbReference type="PANTHER" id="PTHR36973">
    <property type="entry name" value="SLL1456 PROTEIN-RELATED"/>
    <property type="match status" value="1"/>
</dbReference>
<dbReference type="Proteomes" id="UP000037151">
    <property type="component" value="Unassembled WGS sequence"/>
</dbReference>
<dbReference type="EMBL" id="JPPY01000068">
    <property type="protein sequence ID" value="KND37269.1"/>
    <property type="molecule type" value="Genomic_DNA"/>
</dbReference>
<dbReference type="PATRIC" id="fig|42234.21.peg.2085"/>
<accession>A0A0L0KI78</accession>
<dbReference type="InterPro" id="IPR006342">
    <property type="entry name" value="FkbM_mtfrase"/>
</dbReference>
<feature type="domain" description="Methyltransferase FkbM" evidence="1">
    <location>
        <begin position="142"/>
        <end position="291"/>
    </location>
</feature>